<dbReference type="Proteomes" id="UP001564408">
    <property type="component" value="Unassembled WGS sequence"/>
</dbReference>
<reference evidence="2 3" key="1">
    <citation type="submission" date="2024-05" db="EMBL/GenBank/DDBJ databases">
        <title>Genome Sequence and Characterization of the New Strain Purple Sulfur Bacterium of Genus Thioalkalicoccus.</title>
        <authorList>
            <person name="Bryantseva I.A."/>
            <person name="Kyndt J.A."/>
            <person name="Imhoff J.F."/>
        </authorList>
    </citation>
    <scope>NUCLEOTIDE SEQUENCE [LARGE SCALE GENOMIC DNA]</scope>
    <source>
        <strain evidence="2 3">Um2</strain>
    </source>
</reference>
<organism evidence="2 3">
    <name type="scientific">Thioalkalicoccus limnaeus</name>
    <dbReference type="NCBI Taxonomy" id="120681"/>
    <lineage>
        <taxon>Bacteria</taxon>
        <taxon>Pseudomonadati</taxon>
        <taxon>Pseudomonadota</taxon>
        <taxon>Gammaproteobacteria</taxon>
        <taxon>Chromatiales</taxon>
        <taxon>Chromatiaceae</taxon>
        <taxon>Thioalkalicoccus</taxon>
    </lineage>
</organism>
<feature type="region of interest" description="Disordered" evidence="1">
    <location>
        <begin position="72"/>
        <end position="95"/>
    </location>
</feature>
<dbReference type="EMBL" id="JBDKXB010000002">
    <property type="protein sequence ID" value="MEY6431234.1"/>
    <property type="molecule type" value="Genomic_DNA"/>
</dbReference>
<sequence>MKDQNKTHELAISIKTLNHEIRLLQSEYAEAPSFSWSKRMKVGIAEEIVRLEARRADYVRQLARLKGDLRSIRQTGMHPPKQTRQKQPIQASGSMRKVDLQRRIDELYTEIEAIGKQIASMPYTEQRKQRIQEHQHLIRERRRLIWQISAA</sequence>
<gene>
    <name evidence="2" type="ORF">ABC977_02300</name>
</gene>
<dbReference type="RefSeq" id="WP_369665620.1">
    <property type="nucleotide sequence ID" value="NZ_JBDKXB010000002.1"/>
</dbReference>
<proteinExistence type="predicted"/>
<keyword evidence="3" id="KW-1185">Reference proteome</keyword>
<accession>A0ABV4BA10</accession>
<name>A0ABV4BA10_9GAMM</name>
<comment type="caution">
    <text evidence="2">The sequence shown here is derived from an EMBL/GenBank/DDBJ whole genome shotgun (WGS) entry which is preliminary data.</text>
</comment>
<protein>
    <submittedName>
        <fullName evidence="2">Uncharacterized protein</fullName>
    </submittedName>
</protein>
<evidence type="ECO:0000313" key="2">
    <source>
        <dbReference type="EMBL" id="MEY6431234.1"/>
    </source>
</evidence>
<evidence type="ECO:0000313" key="3">
    <source>
        <dbReference type="Proteomes" id="UP001564408"/>
    </source>
</evidence>
<evidence type="ECO:0000256" key="1">
    <source>
        <dbReference type="SAM" id="MobiDB-lite"/>
    </source>
</evidence>